<evidence type="ECO:0000256" key="2">
    <source>
        <dbReference type="RuleBase" id="RU363055"/>
    </source>
</evidence>
<gene>
    <name evidence="5" type="ORF">NCGR_LOCUS58040</name>
</gene>
<evidence type="ECO:0000256" key="1">
    <source>
        <dbReference type="ARBA" id="ARBA00007033"/>
    </source>
</evidence>
<keyword evidence="6" id="KW-1185">Reference proteome</keyword>
<comment type="caution">
    <text evidence="5">The sequence shown here is derived from an EMBL/GenBank/DDBJ whole genome shotgun (WGS) entry which is preliminary data.</text>
</comment>
<keyword evidence="2" id="KW-0808">Transferase</keyword>
<reference evidence="5" key="1">
    <citation type="submission" date="2020-10" db="EMBL/GenBank/DDBJ databases">
        <authorList>
            <person name="Han B."/>
            <person name="Lu T."/>
            <person name="Zhao Q."/>
            <person name="Huang X."/>
            <person name="Zhao Y."/>
        </authorList>
    </citation>
    <scope>NUCLEOTIDE SEQUENCE</scope>
</reference>
<evidence type="ECO:0000259" key="4">
    <source>
        <dbReference type="Pfam" id="PF03407"/>
    </source>
</evidence>
<comment type="subcellular location">
    <subcellularLocation>
        <location evidence="2">Golgi apparatus membrane</location>
        <topology evidence="2">Single-pass type II membrane protein</topology>
    </subcellularLocation>
</comment>
<dbReference type="InterPro" id="IPR029044">
    <property type="entry name" value="Nucleotide-diphossugar_trans"/>
</dbReference>
<dbReference type="InterPro" id="IPR052636">
    <property type="entry name" value="UDP-D-xylose:L-fucose_XylT"/>
</dbReference>
<keyword evidence="2" id="KW-0812">Transmembrane</keyword>
<feature type="region of interest" description="Disordered" evidence="3">
    <location>
        <begin position="476"/>
        <end position="647"/>
    </location>
</feature>
<keyword evidence="2" id="KW-0472">Membrane</keyword>
<name>A0A811RVK2_9POAL</name>
<dbReference type="GO" id="GO:0000139">
    <property type="term" value="C:Golgi membrane"/>
    <property type="evidence" value="ECO:0007669"/>
    <property type="project" value="UniProtKB-SubCell"/>
</dbReference>
<evidence type="ECO:0000256" key="3">
    <source>
        <dbReference type="SAM" id="MobiDB-lite"/>
    </source>
</evidence>
<dbReference type="GO" id="GO:0035252">
    <property type="term" value="F:UDP-xylosyltransferase activity"/>
    <property type="evidence" value="ECO:0007669"/>
    <property type="project" value="TreeGrafter"/>
</dbReference>
<feature type="compositionally biased region" description="Basic and acidic residues" evidence="3">
    <location>
        <begin position="425"/>
        <end position="443"/>
    </location>
</feature>
<sequence>MSLHQRPHQKLPAAGDSLPVSSPTAATAPSRPHHLLTLPYLFSLLAVLLFAALLLPWGPAARPPSPPWRSYTLQEAAAFAAAAGNGTVLLAAVSGPYLPFLSNWLISVRRAGRADQVLVIAEDYETLDRINAAWPGHAVLVPPAPDAQTAHKFGSQGFFNFTSRRPRHLLQILELGYSVMYNDVDMVWLADPFPYVVENHDVYFMDDMTPVKPLDHSHELPPPGKKGRTYICSCMIFLRPTEGAKLLLRKWIVELKEQPWSKQRKSNDQPAFNWALNKTAGQALAASLPVAVEVELVGIPAHAWNLATAEVLLDELCWIDGLHPGNTDRRDVFMVKAWCSDPALFPPEMTLEIVEPPLARGSDVRTLTYPIKVTAAAPGEATSSGQAGRASVHARLGSRVHEAAGDPSSTVVLDIDDWSAMSAEASRRDVASRGSDADRTRTKETVTADDAVIAGLLLEGSCTCADVFKESVAADTAVEGKRDTDVRRIDDRPRFEIPLQLSYGPSMRPAERGESNGPRADDLSGGPQLEASGPPPLSSLDGLNEADVVVESNAPTSAGPDMLIEPHVSVPPAETSSPSPRPPSSDCSSLRPRPASLAHTSTAAPSSPKSPHPATAATSSSNLPLLATAAPTPLNSSSVALPAAAAL</sequence>
<comment type="similarity">
    <text evidence="1 2">Belongs to the glycosyltransferase 77 family.</text>
</comment>
<feature type="region of interest" description="Disordered" evidence="3">
    <location>
        <begin position="424"/>
        <end position="443"/>
    </location>
</feature>
<proteinExistence type="inferred from homology"/>
<protein>
    <recommendedName>
        <fullName evidence="2">Glycosyltransferase</fullName>
        <ecNumber evidence="2">2.4.2.-</ecNumber>
    </recommendedName>
</protein>
<dbReference type="SUPFAM" id="SSF53448">
    <property type="entry name" value="Nucleotide-diphospho-sugar transferases"/>
    <property type="match status" value="1"/>
</dbReference>
<comment type="caution">
    <text evidence="2">Lacks conserved residue(s) required for the propagation of feature annotation.</text>
</comment>
<dbReference type="GO" id="GO:0010306">
    <property type="term" value="P:rhamnogalacturonan II biosynthetic process"/>
    <property type="evidence" value="ECO:0007669"/>
    <property type="project" value="TreeGrafter"/>
</dbReference>
<feature type="transmembrane region" description="Helical" evidence="2">
    <location>
        <begin position="77"/>
        <end position="100"/>
    </location>
</feature>
<feature type="compositionally biased region" description="Basic and acidic residues" evidence="3">
    <location>
        <begin position="478"/>
        <end position="495"/>
    </location>
</feature>
<dbReference type="OrthoDB" id="540503at2759"/>
<dbReference type="EC" id="2.4.2.-" evidence="2"/>
<dbReference type="Proteomes" id="UP000604825">
    <property type="component" value="Unassembled WGS sequence"/>
</dbReference>
<dbReference type="InterPro" id="IPR005069">
    <property type="entry name" value="Nucl-diP-sugar_transferase"/>
</dbReference>
<dbReference type="PANTHER" id="PTHR47032">
    <property type="entry name" value="UDP-D-XYLOSE:L-FUCOSE ALPHA-1,3-D-XYLOSYLTRANSFERASE-RELATED"/>
    <property type="match status" value="1"/>
</dbReference>
<dbReference type="PANTHER" id="PTHR47032:SF1">
    <property type="entry name" value="UDP-D-XYLOSE:L-FUCOSE ALPHA-1,3-D-XYLOSYLTRANSFERASE-RELATED"/>
    <property type="match status" value="1"/>
</dbReference>
<feature type="domain" description="Nucleotide-diphospho-sugar transferase" evidence="4">
    <location>
        <begin position="115"/>
        <end position="284"/>
    </location>
</feature>
<evidence type="ECO:0000313" key="6">
    <source>
        <dbReference type="Proteomes" id="UP000604825"/>
    </source>
</evidence>
<dbReference type="AlphaFoldDB" id="A0A811RVK2"/>
<keyword evidence="2" id="KW-0735">Signal-anchor</keyword>
<dbReference type="Pfam" id="PF03407">
    <property type="entry name" value="Nucleotid_trans"/>
    <property type="match status" value="1"/>
</dbReference>
<dbReference type="EMBL" id="CAJGYO010000017">
    <property type="protein sequence ID" value="CAD6333942.1"/>
    <property type="molecule type" value="Genomic_DNA"/>
</dbReference>
<keyword evidence="2" id="KW-1133">Transmembrane helix</keyword>
<feature type="compositionally biased region" description="Basic and acidic residues" evidence="3">
    <location>
        <begin position="509"/>
        <end position="522"/>
    </location>
</feature>
<feature type="compositionally biased region" description="Low complexity" evidence="3">
    <location>
        <begin position="571"/>
        <end position="647"/>
    </location>
</feature>
<evidence type="ECO:0000313" key="5">
    <source>
        <dbReference type="EMBL" id="CAD6333942.1"/>
    </source>
</evidence>
<keyword evidence="2" id="KW-0328">Glycosyltransferase</keyword>
<keyword evidence="2" id="KW-0333">Golgi apparatus</keyword>
<accession>A0A811RVK2</accession>
<feature type="transmembrane region" description="Helical" evidence="2">
    <location>
        <begin position="38"/>
        <end position="57"/>
    </location>
</feature>
<feature type="region of interest" description="Disordered" evidence="3">
    <location>
        <begin position="1"/>
        <end position="26"/>
    </location>
</feature>
<keyword evidence="2" id="KW-0961">Cell wall biogenesis/degradation</keyword>
<organism evidence="5 6">
    <name type="scientific">Miscanthus lutarioriparius</name>
    <dbReference type="NCBI Taxonomy" id="422564"/>
    <lineage>
        <taxon>Eukaryota</taxon>
        <taxon>Viridiplantae</taxon>
        <taxon>Streptophyta</taxon>
        <taxon>Embryophyta</taxon>
        <taxon>Tracheophyta</taxon>
        <taxon>Spermatophyta</taxon>
        <taxon>Magnoliopsida</taxon>
        <taxon>Liliopsida</taxon>
        <taxon>Poales</taxon>
        <taxon>Poaceae</taxon>
        <taxon>PACMAD clade</taxon>
        <taxon>Panicoideae</taxon>
        <taxon>Andropogonodae</taxon>
        <taxon>Andropogoneae</taxon>
        <taxon>Saccharinae</taxon>
        <taxon>Miscanthus</taxon>
    </lineage>
</organism>